<organism evidence="1 2">
    <name type="scientific">Pisum sativum</name>
    <name type="common">Garden pea</name>
    <name type="synonym">Lathyrus oleraceus</name>
    <dbReference type="NCBI Taxonomy" id="3888"/>
    <lineage>
        <taxon>Eukaryota</taxon>
        <taxon>Viridiplantae</taxon>
        <taxon>Streptophyta</taxon>
        <taxon>Embryophyta</taxon>
        <taxon>Tracheophyta</taxon>
        <taxon>Spermatophyta</taxon>
        <taxon>Magnoliopsida</taxon>
        <taxon>eudicotyledons</taxon>
        <taxon>Gunneridae</taxon>
        <taxon>Pentapetalae</taxon>
        <taxon>rosids</taxon>
        <taxon>fabids</taxon>
        <taxon>Fabales</taxon>
        <taxon>Fabaceae</taxon>
        <taxon>Papilionoideae</taxon>
        <taxon>50 kb inversion clade</taxon>
        <taxon>NPAAA clade</taxon>
        <taxon>Hologalegina</taxon>
        <taxon>IRL clade</taxon>
        <taxon>Fabeae</taxon>
        <taxon>Lathyrus</taxon>
    </lineage>
</organism>
<comment type="caution">
    <text evidence="1">The sequence shown here is derived from an EMBL/GenBank/DDBJ whole genome shotgun (WGS) entry which is preliminary data.</text>
</comment>
<proteinExistence type="predicted"/>
<protein>
    <submittedName>
        <fullName evidence="1">Uncharacterized protein</fullName>
    </submittedName>
</protein>
<dbReference type="Proteomes" id="UP001058974">
    <property type="component" value="Chromosome 7"/>
</dbReference>
<evidence type="ECO:0000313" key="2">
    <source>
        <dbReference type="Proteomes" id="UP001058974"/>
    </source>
</evidence>
<dbReference type="EMBL" id="JAMSHJ010000007">
    <property type="protein sequence ID" value="KAI5384539.1"/>
    <property type="molecule type" value="Genomic_DNA"/>
</dbReference>
<dbReference type="AlphaFoldDB" id="A0A9D4VIH7"/>
<reference evidence="1 2" key="1">
    <citation type="journal article" date="2022" name="Nat. Genet.">
        <title>Improved pea reference genome and pan-genome highlight genomic features and evolutionary characteristics.</title>
        <authorList>
            <person name="Yang T."/>
            <person name="Liu R."/>
            <person name="Luo Y."/>
            <person name="Hu S."/>
            <person name="Wang D."/>
            <person name="Wang C."/>
            <person name="Pandey M.K."/>
            <person name="Ge S."/>
            <person name="Xu Q."/>
            <person name="Li N."/>
            <person name="Li G."/>
            <person name="Huang Y."/>
            <person name="Saxena R.K."/>
            <person name="Ji Y."/>
            <person name="Li M."/>
            <person name="Yan X."/>
            <person name="He Y."/>
            <person name="Liu Y."/>
            <person name="Wang X."/>
            <person name="Xiang C."/>
            <person name="Varshney R.K."/>
            <person name="Ding H."/>
            <person name="Gao S."/>
            <person name="Zong X."/>
        </authorList>
    </citation>
    <scope>NUCLEOTIDE SEQUENCE [LARGE SCALE GENOMIC DNA]</scope>
    <source>
        <strain evidence="1 2">cv. Zhongwan 6</strain>
    </source>
</reference>
<dbReference type="Gramene" id="Psat07G0151500-T1">
    <property type="protein sequence ID" value="KAI5384539.1"/>
    <property type="gene ID" value="KIW84_071515"/>
</dbReference>
<keyword evidence="2" id="KW-1185">Reference proteome</keyword>
<gene>
    <name evidence="1" type="ORF">KIW84_071515</name>
</gene>
<sequence>MHISMNCKEDALSNVLVDIGLSLNVLPKSTLSRLSYHGAPMRYSGVVVKAFDDSRKIVIGEVDLPVKIGLNDCQITFQLKFVKNGKLVDVGGEKALLVSHLSSFTYVDAEEEFRTLFQALPIADEMKKAGAPMSSLKDAHEAIQAGSINKWGRVVEVVENKSRAWLGFQPGSFNANAKAMQPVFRSGGFIHENDQHSAAIIEDSGDEDKACANFVMHGQTCNNWVVVDVPIVIHRSKLVLEPIENNDPTLFPNFDFPVFEAKEESDDEEVYDELSYLLEHEEKSIQSFEEQIELVNLGSEDDVKEVKIRSQLCSEVKKGLIDLIRDYSDVLACPITICLVKTG</sequence>
<evidence type="ECO:0000313" key="1">
    <source>
        <dbReference type="EMBL" id="KAI5384539.1"/>
    </source>
</evidence>
<accession>A0A9D4VIH7</accession>
<name>A0A9D4VIH7_PEA</name>